<dbReference type="GO" id="GO:0008168">
    <property type="term" value="F:methyltransferase activity"/>
    <property type="evidence" value="ECO:0007669"/>
    <property type="project" value="UniProtKB-KW"/>
</dbReference>
<dbReference type="PANTHER" id="PTHR30481">
    <property type="entry name" value="DNA ADENINE METHYLASE"/>
    <property type="match status" value="1"/>
</dbReference>
<comment type="caution">
    <text evidence="4">The sequence shown here is derived from an EMBL/GenBank/DDBJ whole genome shotgun (WGS) entry which is preliminary data.</text>
</comment>
<dbReference type="SUPFAM" id="SSF53335">
    <property type="entry name" value="S-adenosyl-L-methionine-dependent methyltransferases"/>
    <property type="match status" value="1"/>
</dbReference>
<evidence type="ECO:0000256" key="2">
    <source>
        <dbReference type="ARBA" id="ARBA00022679"/>
    </source>
</evidence>
<dbReference type="RefSeq" id="WP_354661999.1">
    <property type="nucleotide sequence ID" value="NZ_JBEXAC010000002.1"/>
</dbReference>
<dbReference type="GO" id="GO:0032259">
    <property type="term" value="P:methylation"/>
    <property type="evidence" value="ECO:0007669"/>
    <property type="project" value="UniProtKB-KW"/>
</dbReference>
<dbReference type="PANTHER" id="PTHR30481:SF4">
    <property type="entry name" value="SITE-SPECIFIC DNA-METHYLTRANSFERASE (ADENINE-SPECIFIC)"/>
    <property type="match status" value="1"/>
</dbReference>
<dbReference type="PIRSF" id="PIRSF000398">
    <property type="entry name" value="M_m6A_EcoRV"/>
    <property type="match status" value="1"/>
</dbReference>
<evidence type="ECO:0000313" key="5">
    <source>
        <dbReference type="Proteomes" id="UP001549749"/>
    </source>
</evidence>
<dbReference type="Gene3D" id="3.40.50.150">
    <property type="entry name" value="Vaccinia Virus protein VP39"/>
    <property type="match status" value="2"/>
</dbReference>
<dbReference type="Pfam" id="PF02086">
    <property type="entry name" value="MethyltransfD12"/>
    <property type="match status" value="1"/>
</dbReference>
<organism evidence="4 5">
    <name type="scientific">Chitinophaga defluvii</name>
    <dbReference type="NCBI Taxonomy" id="3163343"/>
    <lineage>
        <taxon>Bacteria</taxon>
        <taxon>Pseudomonadati</taxon>
        <taxon>Bacteroidota</taxon>
        <taxon>Chitinophagia</taxon>
        <taxon>Chitinophagales</taxon>
        <taxon>Chitinophagaceae</taxon>
        <taxon>Chitinophaga</taxon>
    </lineage>
</organism>
<dbReference type="EMBL" id="JBEXAC010000002">
    <property type="protein sequence ID" value="MET6999436.1"/>
    <property type="molecule type" value="Genomic_DNA"/>
</dbReference>
<keyword evidence="1 4" id="KW-0489">Methyltransferase</keyword>
<dbReference type="InterPro" id="IPR012327">
    <property type="entry name" value="MeTrfase_D12"/>
</dbReference>
<evidence type="ECO:0000256" key="3">
    <source>
        <dbReference type="ARBA" id="ARBA00022691"/>
    </source>
</evidence>
<name>A0ABV2T8S8_9BACT</name>
<accession>A0ABV2T8S8</accession>
<dbReference type="InterPro" id="IPR012263">
    <property type="entry name" value="M_m6A_EcoRV"/>
</dbReference>
<sequence>MKTPLTYYGGKQKLAPIILELIPPHTLYAEVFAGGAAVFFAKRPSSVEVLNDMNGELVNFYKVIKDDFYLLQQEITTSLHSRMLHQHAWIVYNYPELFSPIKRAWAVWVLSSQGFAGQLAGTWGYDITADSTSRKIYFNKQDFTSAYSQRLEKVQLECRDALYIINSRDSAETFFYCDPPYFNSDMGHYKGYTKRDFEDLLNALAKIKGKFLLSSYPSKLLAHYTEQFNWVSIQFEQMVTVNVKSGKEKKKIEVLTANYPLSKNEYQGKLF</sequence>
<protein>
    <submittedName>
        <fullName evidence="4">DNA adenine methylase</fullName>
    </submittedName>
</protein>
<evidence type="ECO:0000256" key="1">
    <source>
        <dbReference type="ARBA" id="ARBA00022603"/>
    </source>
</evidence>
<dbReference type="Proteomes" id="UP001549749">
    <property type="component" value="Unassembled WGS sequence"/>
</dbReference>
<proteinExistence type="predicted"/>
<dbReference type="InterPro" id="IPR029063">
    <property type="entry name" value="SAM-dependent_MTases_sf"/>
</dbReference>
<evidence type="ECO:0000313" key="4">
    <source>
        <dbReference type="EMBL" id="MET6999436.1"/>
    </source>
</evidence>
<keyword evidence="3" id="KW-0949">S-adenosyl-L-methionine</keyword>
<keyword evidence="5" id="KW-1185">Reference proteome</keyword>
<keyword evidence="2" id="KW-0808">Transferase</keyword>
<reference evidence="4 5" key="1">
    <citation type="submission" date="2024-06" db="EMBL/GenBank/DDBJ databases">
        <title>Chitinophaga defluvii sp. nov., isolated from municipal sewage.</title>
        <authorList>
            <person name="Zhang L."/>
        </authorList>
    </citation>
    <scope>NUCLEOTIDE SEQUENCE [LARGE SCALE GENOMIC DNA]</scope>
    <source>
        <strain evidence="4 5">H8</strain>
    </source>
</reference>
<dbReference type="PRINTS" id="PR00505">
    <property type="entry name" value="D12N6MTFRASE"/>
</dbReference>
<gene>
    <name evidence="4" type="ORF">ABR189_18755</name>
</gene>